<evidence type="ECO:0000313" key="2">
    <source>
        <dbReference type="EMBL" id="CAI5451370.1"/>
    </source>
</evidence>
<feature type="transmembrane region" description="Helical" evidence="1">
    <location>
        <begin position="202"/>
        <end position="228"/>
    </location>
</feature>
<keyword evidence="1" id="KW-1133">Transmembrane helix</keyword>
<dbReference type="Proteomes" id="UP001152747">
    <property type="component" value="Unassembled WGS sequence"/>
</dbReference>
<evidence type="ECO:0008006" key="4">
    <source>
        <dbReference type="Google" id="ProtNLM"/>
    </source>
</evidence>
<dbReference type="InterPro" id="IPR019429">
    <property type="entry name" value="7TM_GPCR_serpentine_rcpt_Sri"/>
</dbReference>
<protein>
    <recommendedName>
        <fullName evidence="4">Serpentine Receptor, class I</fullName>
    </recommendedName>
</protein>
<comment type="caution">
    <text evidence="2">The sequence shown here is derived from an EMBL/GenBank/DDBJ whole genome shotgun (WGS) entry which is preliminary data.</text>
</comment>
<keyword evidence="1" id="KW-0472">Membrane</keyword>
<dbReference type="AlphaFoldDB" id="A0A9P1ISP5"/>
<accession>A0A9P1ISP5</accession>
<evidence type="ECO:0000313" key="3">
    <source>
        <dbReference type="Proteomes" id="UP001152747"/>
    </source>
</evidence>
<keyword evidence="1" id="KW-0812">Transmembrane</keyword>
<sequence>MINGSSFCPSEPPFWYNPILRSIGLFSTFLSIFGMYLTLGKTNKKYNYRYCQFYMQITALLTELHISLAMPAYFYFPITGGINCGFWKTYQIRLGITSNFLISIFIFLFSFQVPAILSCFFYRFFATAYISPEILTKSIRHSINLILGLYHFLPFLMAFSLYHSGLTSQQKYNVISKNYPDCLHILNDFTLEIYDFNENPTFIVYGIISSTMIVGAFSIAYLTAWKIVKILNEFKSFMSYKTYQLHRSSIISLITQVSGPSCVLGFPIVIAYITVAGQFTGLHGLASTTTFFVSMHSIVETTCMILTTPSFRKMVLPKFLLSFDNSQERRQSTSTRKSIVTFF</sequence>
<dbReference type="OrthoDB" id="5805838at2759"/>
<evidence type="ECO:0000256" key="1">
    <source>
        <dbReference type="SAM" id="Phobius"/>
    </source>
</evidence>
<gene>
    <name evidence="2" type="ORF">CAMP_LOCUS14007</name>
</gene>
<feature type="transmembrane region" description="Helical" evidence="1">
    <location>
        <begin position="249"/>
        <end position="273"/>
    </location>
</feature>
<dbReference type="PANTHER" id="PTHR46964">
    <property type="entry name" value="SERPENTINE RECEPTOR, CLASS I-RELATED"/>
    <property type="match status" value="1"/>
</dbReference>
<dbReference type="PANTHER" id="PTHR46964:SF4">
    <property type="entry name" value="SERPENTINE RECEPTOR, CLASS I"/>
    <property type="match status" value="1"/>
</dbReference>
<reference evidence="2" key="1">
    <citation type="submission" date="2022-11" db="EMBL/GenBank/DDBJ databases">
        <authorList>
            <person name="Kikuchi T."/>
        </authorList>
    </citation>
    <scope>NUCLEOTIDE SEQUENCE</scope>
    <source>
        <strain evidence="2">PS1010</strain>
    </source>
</reference>
<feature type="transmembrane region" description="Helical" evidence="1">
    <location>
        <begin position="285"/>
        <end position="306"/>
    </location>
</feature>
<dbReference type="EMBL" id="CANHGI010000005">
    <property type="protein sequence ID" value="CAI5451370.1"/>
    <property type="molecule type" value="Genomic_DNA"/>
</dbReference>
<feature type="transmembrane region" description="Helical" evidence="1">
    <location>
        <begin position="96"/>
        <end position="122"/>
    </location>
</feature>
<proteinExistence type="predicted"/>
<feature type="transmembrane region" description="Helical" evidence="1">
    <location>
        <begin position="51"/>
        <end position="76"/>
    </location>
</feature>
<feature type="transmembrane region" description="Helical" evidence="1">
    <location>
        <begin position="19"/>
        <end position="39"/>
    </location>
</feature>
<name>A0A9P1ISP5_9PELO</name>
<keyword evidence="3" id="KW-1185">Reference proteome</keyword>
<feature type="transmembrane region" description="Helical" evidence="1">
    <location>
        <begin position="143"/>
        <end position="162"/>
    </location>
</feature>
<organism evidence="2 3">
    <name type="scientific">Caenorhabditis angaria</name>
    <dbReference type="NCBI Taxonomy" id="860376"/>
    <lineage>
        <taxon>Eukaryota</taxon>
        <taxon>Metazoa</taxon>
        <taxon>Ecdysozoa</taxon>
        <taxon>Nematoda</taxon>
        <taxon>Chromadorea</taxon>
        <taxon>Rhabditida</taxon>
        <taxon>Rhabditina</taxon>
        <taxon>Rhabditomorpha</taxon>
        <taxon>Rhabditoidea</taxon>
        <taxon>Rhabditidae</taxon>
        <taxon>Peloderinae</taxon>
        <taxon>Caenorhabditis</taxon>
    </lineage>
</organism>
<dbReference type="Pfam" id="PF10327">
    <property type="entry name" value="7TM_GPCR_Sri"/>
    <property type="match status" value="1"/>
</dbReference>